<evidence type="ECO:0000256" key="3">
    <source>
        <dbReference type="ARBA" id="ARBA00023274"/>
    </source>
</evidence>
<dbReference type="SUPFAM" id="SSF54843">
    <property type="entry name" value="Ribosomal protein L22"/>
    <property type="match status" value="1"/>
</dbReference>
<evidence type="ECO:0008006" key="7">
    <source>
        <dbReference type="Google" id="ProtNLM"/>
    </source>
</evidence>
<dbReference type="Gene3D" id="3.90.470.10">
    <property type="entry name" value="Ribosomal protein L22/L17"/>
    <property type="match status" value="1"/>
</dbReference>
<dbReference type="InterPro" id="IPR001063">
    <property type="entry name" value="Ribosomal_uL22"/>
</dbReference>
<evidence type="ECO:0000313" key="5">
    <source>
        <dbReference type="EMBL" id="PVU92076.1"/>
    </source>
</evidence>
<dbReference type="EMBL" id="MBFT01000386">
    <property type="protein sequence ID" value="PVU92076.1"/>
    <property type="molecule type" value="Genomic_DNA"/>
</dbReference>
<dbReference type="OrthoDB" id="416470at2759"/>
<dbReference type="GO" id="GO:0005762">
    <property type="term" value="C:mitochondrial large ribosomal subunit"/>
    <property type="evidence" value="ECO:0007669"/>
    <property type="project" value="TreeGrafter"/>
</dbReference>
<keyword evidence="6" id="KW-1185">Reference proteome</keyword>
<keyword evidence="2 4" id="KW-0689">Ribosomal protein</keyword>
<gene>
    <name evidence="5" type="ORF">BB559_003856</name>
</gene>
<dbReference type="GO" id="GO:0003735">
    <property type="term" value="F:structural constituent of ribosome"/>
    <property type="evidence" value="ECO:0007669"/>
    <property type="project" value="InterPro"/>
</dbReference>
<reference evidence="5 6" key="1">
    <citation type="journal article" date="2018" name="MBio">
        <title>Comparative Genomics Reveals the Core Gene Toolbox for the Fungus-Insect Symbiosis.</title>
        <authorList>
            <person name="Wang Y."/>
            <person name="Stata M."/>
            <person name="Wang W."/>
            <person name="Stajich J.E."/>
            <person name="White M.M."/>
            <person name="Moncalvo J.M."/>
        </authorList>
    </citation>
    <scope>NUCLEOTIDE SEQUENCE [LARGE SCALE GENOMIC DNA]</scope>
    <source>
        <strain evidence="5 6">AUS-77-4</strain>
    </source>
</reference>
<dbReference type="GO" id="GO:0006412">
    <property type="term" value="P:translation"/>
    <property type="evidence" value="ECO:0007669"/>
    <property type="project" value="InterPro"/>
</dbReference>
<comment type="similarity">
    <text evidence="1 4">Belongs to the universal ribosomal protein uL22 family.</text>
</comment>
<evidence type="ECO:0000256" key="2">
    <source>
        <dbReference type="ARBA" id="ARBA00022980"/>
    </source>
</evidence>
<dbReference type="STRING" id="61424.A0A2T9YIA1"/>
<dbReference type="PANTHER" id="PTHR13501:SF8">
    <property type="entry name" value="LARGE RIBOSOMAL SUBUNIT PROTEIN UL22M"/>
    <property type="match status" value="1"/>
</dbReference>
<evidence type="ECO:0000256" key="4">
    <source>
        <dbReference type="RuleBase" id="RU004005"/>
    </source>
</evidence>
<dbReference type="InterPro" id="IPR047867">
    <property type="entry name" value="Ribosomal_uL22_bac/org-type"/>
</dbReference>
<keyword evidence="3 4" id="KW-0687">Ribonucleoprotein</keyword>
<dbReference type="Proteomes" id="UP000245699">
    <property type="component" value="Unassembled WGS sequence"/>
</dbReference>
<dbReference type="AlphaFoldDB" id="A0A2T9YIA1"/>
<accession>A0A2T9YIA1</accession>
<evidence type="ECO:0000313" key="6">
    <source>
        <dbReference type="Proteomes" id="UP000245699"/>
    </source>
</evidence>
<dbReference type="Pfam" id="PF00237">
    <property type="entry name" value="Ribosomal_L22"/>
    <property type="match status" value="1"/>
</dbReference>
<dbReference type="InterPro" id="IPR036394">
    <property type="entry name" value="Ribosomal_uL22_sf"/>
</dbReference>
<evidence type="ECO:0000256" key="1">
    <source>
        <dbReference type="ARBA" id="ARBA00009451"/>
    </source>
</evidence>
<proteinExistence type="inferred from homology"/>
<organism evidence="5 6">
    <name type="scientific">Furculomyces boomerangus</name>
    <dbReference type="NCBI Taxonomy" id="61424"/>
    <lineage>
        <taxon>Eukaryota</taxon>
        <taxon>Fungi</taxon>
        <taxon>Fungi incertae sedis</taxon>
        <taxon>Zoopagomycota</taxon>
        <taxon>Kickxellomycotina</taxon>
        <taxon>Harpellomycetes</taxon>
        <taxon>Harpellales</taxon>
        <taxon>Harpellaceae</taxon>
        <taxon>Furculomyces</taxon>
    </lineage>
</organism>
<comment type="caution">
    <text evidence="5">The sequence shown here is derived from an EMBL/GenBank/DDBJ whole genome shotgun (WGS) entry which is preliminary data.</text>
</comment>
<name>A0A2T9YIA1_9FUNG</name>
<protein>
    <recommendedName>
        <fullName evidence="7">Ribosomal protein L22</fullName>
    </recommendedName>
</protein>
<sequence length="251" mass="29011">MNKTRIFARNNMLQHVLKKRFGACFNGRMVSAVQFHSSSKLEKEKKKKEKPADKLLAPTVGASSLFDQASKEIDSKSADELGGDLSQLESLKLKKEFRFSTSNFKTSPRKLRFLADQIVGLKIQDAINQMEFSAKSAAKKILHTLAFARKNAIYQKKMNPELMVVKEAWVGKGRFIKRLDLKARGRFGVKHHPYAHMKFVLAETKNQDTETTEKDFGKRRNIKGFGEHKKFIWKPLIENKPIYNQKPYYNW</sequence>
<dbReference type="PANTHER" id="PTHR13501">
    <property type="entry name" value="CHLOROPLAST 50S RIBOSOMAL PROTEIN L22-RELATED"/>
    <property type="match status" value="1"/>
</dbReference>